<evidence type="ECO:0000313" key="2">
    <source>
        <dbReference type="Proteomes" id="UP000229315"/>
    </source>
</evidence>
<dbReference type="EMBL" id="PFBH01000004">
    <property type="protein sequence ID" value="PIR85415.1"/>
    <property type="molecule type" value="Genomic_DNA"/>
</dbReference>
<comment type="caution">
    <text evidence="1">The sequence shown here is derived from an EMBL/GenBank/DDBJ whole genome shotgun (WGS) entry which is preliminary data.</text>
</comment>
<proteinExistence type="predicted"/>
<organism evidence="1 2">
    <name type="scientific">Candidatus Kaiserbacteria bacterium CG10_big_fil_rev_8_21_14_0_10_45_20</name>
    <dbReference type="NCBI Taxonomy" id="1974607"/>
    <lineage>
        <taxon>Bacteria</taxon>
        <taxon>Candidatus Kaiseribacteriota</taxon>
    </lineage>
</organism>
<accession>A0A2H0UHZ5</accession>
<evidence type="ECO:0000313" key="1">
    <source>
        <dbReference type="EMBL" id="PIR85415.1"/>
    </source>
</evidence>
<name>A0A2H0UHZ5_9BACT</name>
<dbReference type="Proteomes" id="UP000229315">
    <property type="component" value="Unassembled WGS sequence"/>
</dbReference>
<gene>
    <name evidence="1" type="ORF">COU15_00770</name>
</gene>
<protein>
    <submittedName>
        <fullName evidence="1">Uncharacterized protein</fullName>
    </submittedName>
</protein>
<dbReference type="AlphaFoldDB" id="A0A2H0UHZ5"/>
<reference evidence="2" key="1">
    <citation type="submission" date="2017-09" db="EMBL/GenBank/DDBJ databases">
        <title>Depth-based differentiation of microbial function through sediment-hosted aquifers and enrichment of novel symbionts in the deep terrestrial subsurface.</title>
        <authorList>
            <person name="Probst A.J."/>
            <person name="Ladd B."/>
            <person name="Jarett J.K."/>
            <person name="Geller-Mcgrath D.E."/>
            <person name="Sieber C.M.K."/>
            <person name="Emerson J.B."/>
            <person name="Anantharaman K."/>
            <person name="Thomas B.C."/>
            <person name="Malmstrom R."/>
            <person name="Stieglmeier M."/>
            <person name="Klingl A."/>
            <person name="Woyke T."/>
            <person name="Ryan C.M."/>
            <person name="Banfield J.F."/>
        </authorList>
    </citation>
    <scope>NUCLEOTIDE SEQUENCE [LARGE SCALE GENOMIC DNA]</scope>
</reference>
<sequence>MSTPETVRSSMVHRTATFFEKRPKTRLNNYLMWSRALDRVMRVNKKRGCDFSPDELFSILEESLSEASEAVLGRVLTAEEEDDLRARVQSLRTLKGLT</sequence>